<accession>A0A382IK91</accession>
<keyword evidence="3" id="KW-0813">Transport</keyword>
<comment type="subcellular location">
    <subcellularLocation>
        <location evidence="1">Membrane</location>
        <topology evidence="1">Multi-pass membrane protein</topology>
    </subcellularLocation>
</comment>
<evidence type="ECO:0000256" key="4">
    <source>
        <dbReference type="ARBA" id="ARBA00022692"/>
    </source>
</evidence>
<evidence type="ECO:0000256" key="1">
    <source>
        <dbReference type="ARBA" id="ARBA00004141"/>
    </source>
</evidence>
<dbReference type="InterPro" id="IPR006667">
    <property type="entry name" value="SLC41_membr_dom"/>
</dbReference>
<dbReference type="GO" id="GO:0016020">
    <property type="term" value="C:membrane"/>
    <property type="evidence" value="ECO:0007669"/>
    <property type="project" value="UniProtKB-SubCell"/>
</dbReference>
<evidence type="ECO:0000256" key="5">
    <source>
        <dbReference type="ARBA" id="ARBA00022842"/>
    </source>
</evidence>
<keyword evidence="6 8" id="KW-1133">Transmembrane helix</keyword>
<dbReference type="AlphaFoldDB" id="A0A382IK91"/>
<keyword evidence="5" id="KW-0460">Magnesium</keyword>
<feature type="domain" description="SLC41A/MgtE integral membrane" evidence="9">
    <location>
        <begin position="109"/>
        <end position="236"/>
    </location>
</feature>
<evidence type="ECO:0000259" key="9">
    <source>
        <dbReference type="Pfam" id="PF01769"/>
    </source>
</evidence>
<evidence type="ECO:0000256" key="3">
    <source>
        <dbReference type="ARBA" id="ARBA00022448"/>
    </source>
</evidence>
<gene>
    <name evidence="10" type="ORF">METZ01_LOCUS251955</name>
</gene>
<proteinExistence type="inferred from homology"/>
<protein>
    <recommendedName>
        <fullName evidence="9">SLC41A/MgtE integral membrane domain-containing protein</fullName>
    </recommendedName>
</protein>
<dbReference type="SUPFAM" id="SSF161093">
    <property type="entry name" value="MgtE membrane domain-like"/>
    <property type="match status" value="1"/>
</dbReference>
<evidence type="ECO:0000256" key="2">
    <source>
        <dbReference type="ARBA" id="ARBA00009749"/>
    </source>
</evidence>
<dbReference type="Pfam" id="PF01769">
    <property type="entry name" value="MgtE"/>
    <property type="match status" value="1"/>
</dbReference>
<evidence type="ECO:0000256" key="7">
    <source>
        <dbReference type="ARBA" id="ARBA00023136"/>
    </source>
</evidence>
<feature type="non-terminal residue" evidence="10">
    <location>
        <position position="1"/>
    </location>
</feature>
<reference evidence="10" key="1">
    <citation type="submission" date="2018-05" db="EMBL/GenBank/DDBJ databases">
        <authorList>
            <person name="Lanie J.A."/>
            <person name="Ng W.-L."/>
            <person name="Kazmierczak K.M."/>
            <person name="Andrzejewski T.M."/>
            <person name="Davidsen T.M."/>
            <person name="Wayne K.J."/>
            <person name="Tettelin H."/>
            <person name="Glass J.I."/>
            <person name="Rusch D."/>
            <person name="Podicherti R."/>
            <person name="Tsui H.-C.T."/>
            <person name="Winkler M.E."/>
        </authorList>
    </citation>
    <scope>NUCLEOTIDE SEQUENCE</scope>
</reference>
<evidence type="ECO:0000256" key="6">
    <source>
        <dbReference type="ARBA" id="ARBA00022989"/>
    </source>
</evidence>
<dbReference type="Gene3D" id="1.10.357.20">
    <property type="entry name" value="SLC41 divalent cation transporters, integral membrane domain"/>
    <property type="match status" value="1"/>
</dbReference>
<organism evidence="10">
    <name type="scientific">marine metagenome</name>
    <dbReference type="NCBI Taxonomy" id="408172"/>
    <lineage>
        <taxon>unclassified sequences</taxon>
        <taxon>metagenomes</taxon>
        <taxon>ecological metagenomes</taxon>
    </lineage>
</organism>
<feature type="transmembrane region" description="Helical" evidence="8">
    <location>
        <begin position="149"/>
        <end position="172"/>
    </location>
</feature>
<dbReference type="GO" id="GO:0008324">
    <property type="term" value="F:monoatomic cation transmembrane transporter activity"/>
    <property type="evidence" value="ECO:0007669"/>
    <property type="project" value="InterPro"/>
</dbReference>
<sequence>KADDDMLETFVQIAGKQIPEFPVVDEEGILIGTLRGSHVNDSYALQLSAQSGLMVGASPEEGLDSSLAKCVKLRGPWLLVNLVTAFVAGAVVGIFQDTIDQIVLLAMFLPILAGQSGNTGAQALAVLIREMTLGDVGTKMTKQLVKEAFLGTIHGFVTGAICAVVMYILAALQDNPHAFALSIIILVSMVASCVVSGLMGAFVPVTLKKFGADPAAASSIFLTTGTDVVSMGVMLFLATKFIIGN</sequence>
<comment type="similarity">
    <text evidence="2">Belongs to the SLC41A transporter family.</text>
</comment>
<evidence type="ECO:0000313" key="10">
    <source>
        <dbReference type="EMBL" id="SVB99101.1"/>
    </source>
</evidence>
<dbReference type="EMBL" id="UINC01067436">
    <property type="protein sequence ID" value="SVB99101.1"/>
    <property type="molecule type" value="Genomic_DNA"/>
</dbReference>
<dbReference type="PANTHER" id="PTHR41394:SF5">
    <property type="entry name" value="SLC41A_MGTE INTEGRAL MEMBRANE DOMAIN-CONTAINING PROTEIN"/>
    <property type="match status" value="1"/>
</dbReference>
<feature type="transmembrane region" description="Helical" evidence="8">
    <location>
        <begin position="77"/>
        <end position="96"/>
    </location>
</feature>
<feature type="transmembrane region" description="Helical" evidence="8">
    <location>
        <begin position="219"/>
        <end position="243"/>
    </location>
</feature>
<dbReference type="InterPro" id="IPR036739">
    <property type="entry name" value="SLC41_membr_dom_sf"/>
</dbReference>
<feature type="transmembrane region" description="Helical" evidence="8">
    <location>
        <begin position="102"/>
        <end position="128"/>
    </location>
</feature>
<feature type="transmembrane region" description="Helical" evidence="8">
    <location>
        <begin position="178"/>
        <end position="207"/>
    </location>
</feature>
<dbReference type="PANTHER" id="PTHR41394">
    <property type="entry name" value="MAGNESIUM TRANSPORTER MGTE"/>
    <property type="match status" value="1"/>
</dbReference>
<evidence type="ECO:0000256" key="8">
    <source>
        <dbReference type="SAM" id="Phobius"/>
    </source>
</evidence>
<keyword evidence="7 8" id="KW-0472">Membrane</keyword>
<name>A0A382IK91_9ZZZZ</name>
<keyword evidence="4 8" id="KW-0812">Transmembrane</keyword>